<reference evidence="1 2" key="1">
    <citation type="submission" date="2023-04" db="EMBL/GenBank/DDBJ databases">
        <title>Complete genome sequence of Alisedimentitalea scapharcae.</title>
        <authorList>
            <person name="Rong J.-C."/>
            <person name="Yi M.-L."/>
            <person name="Zhao Q."/>
        </authorList>
    </citation>
    <scope>NUCLEOTIDE SEQUENCE [LARGE SCALE GENOMIC DNA]</scope>
    <source>
        <strain evidence="1 2">KCTC 42119</strain>
    </source>
</reference>
<dbReference type="RefSeq" id="WP_406648703.1">
    <property type="nucleotide sequence ID" value="NZ_CP123584.1"/>
</dbReference>
<protein>
    <submittedName>
        <fullName evidence="1">Uncharacterized protein</fullName>
    </submittedName>
</protein>
<keyword evidence="2" id="KW-1185">Reference proteome</keyword>
<name>A0ABZ2XZD3_9RHOB</name>
<dbReference type="EMBL" id="CP123584">
    <property type="protein sequence ID" value="WZK90165.1"/>
    <property type="molecule type" value="Genomic_DNA"/>
</dbReference>
<evidence type="ECO:0000313" key="1">
    <source>
        <dbReference type="EMBL" id="WZK90165.1"/>
    </source>
</evidence>
<gene>
    <name evidence="1" type="ORF">QEZ52_06345</name>
</gene>
<proteinExistence type="predicted"/>
<evidence type="ECO:0000313" key="2">
    <source>
        <dbReference type="Proteomes" id="UP001623232"/>
    </source>
</evidence>
<sequence length="80" mass="9001">MVEFNKSFELTVEDVELIEMALRKTMSILSRPDLDATLSAADGSGLADPQETLREISDLLGRMHNQKNFFRPRNDVYVGG</sequence>
<dbReference type="Proteomes" id="UP001623232">
    <property type="component" value="Chromosome"/>
</dbReference>
<accession>A0ABZ2XZD3</accession>
<organism evidence="1 2">
    <name type="scientific">Aliisedimentitalea scapharcae</name>
    <dbReference type="NCBI Taxonomy" id="1524259"/>
    <lineage>
        <taxon>Bacteria</taxon>
        <taxon>Pseudomonadati</taxon>
        <taxon>Pseudomonadota</taxon>
        <taxon>Alphaproteobacteria</taxon>
        <taxon>Rhodobacterales</taxon>
        <taxon>Roseobacteraceae</taxon>
        <taxon>Aliisedimentitalea</taxon>
    </lineage>
</organism>